<dbReference type="Pfam" id="PF06619">
    <property type="entry name" value="DUF1149"/>
    <property type="match status" value="1"/>
</dbReference>
<evidence type="ECO:0000313" key="1">
    <source>
        <dbReference type="EMBL" id="OJG35170.1"/>
    </source>
</evidence>
<dbReference type="STRING" id="319970.RV00_GL003001"/>
<proteinExistence type="predicted"/>
<sequence length="127" mass="14390">MELQRDQEVVESFNYGLPPRDQKVEQKLLINFSPLDSTDPAYPAGNSIMGVRIEFILPFEEFIIGGVLSQVIHVIGRQINQKSDLTEAEANEMIRPILNLIERMVYEITEIALDKPGVKINFSSNTI</sequence>
<reference evidence="1 2" key="1">
    <citation type="submission" date="2014-12" db="EMBL/GenBank/DDBJ databases">
        <title>Draft genome sequences of 29 type strains of Enterococci.</title>
        <authorList>
            <person name="Zhong Z."/>
            <person name="Sun Z."/>
            <person name="Liu W."/>
            <person name="Zhang W."/>
            <person name="Zhang H."/>
        </authorList>
    </citation>
    <scope>NUCLEOTIDE SEQUENCE [LARGE SCALE GENOMIC DNA]</scope>
    <source>
        <strain evidence="1 2">DSM 22802</strain>
    </source>
</reference>
<dbReference type="InterPro" id="IPR009530">
    <property type="entry name" value="DUF1149"/>
</dbReference>
<comment type="caution">
    <text evidence="1">The sequence shown here is derived from an EMBL/GenBank/DDBJ whole genome shotgun (WGS) entry which is preliminary data.</text>
</comment>
<gene>
    <name evidence="1" type="ORF">RV00_GL003001</name>
</gene>
<evidence type="ECO:0000313" key="2">
    <source>
        <dbReference type="Proteomes" id="UP000183700"/>
    </source>
</evidence>
<dbReference type="PIRSF" id="PIRSF031568">
    <property type="entry name" value="UCP031568"/>
    <property type="match status" value="1"/>
</dbReference>
<dbReference type="EMBL" id="JXKM01000008">
    <property type="protein sequence ID" value="OJG35170.1"/>
    <property type="molecule type" value="Genomic_DNA"/>
</dbReference>
<dbReference type="Gene3D" id="3.10.420.10">
    <property type="entry name" value="SecB-like"/>
    <property type="match status" value="1"/>
</dbReference>
<protein>
    <submittedName>
        <fullName evidence="1">Uncharacterized protein</fullName>
    </submittedName>
</protein>
<dbReference type="InterPro" id="IPR035958">
    <property type="entry name" value="SecB-like_sf"/>
</dbReference>
<organism evidence="1 2">
    <name type="scientific">Enterococcus devriesei</name>
    <dbReference type="NCBI Taxonomy" id="319970"/>
    <lineage>
        <taxon>Bacteria</taxon>
        <taxon>Bacillati</taxon>
        <taxon>Bacillota</taxon>
        <taxon>Bacilli</taxon>
        <taxon>Lactobacillales</taxon>
        <taxon>Enterococcaceae</taxon>
        <taxon>Enterococcus</taxon>
    </lineage>
</organism>
<dbReference type="OrthoDB" id="2226139at2"/>
<dbReference type="SUPFAM" id="SSF54611">
    <property type="entry name" value="SecB-like"/>
    <property type="match status" value="1"/>
</dbReference>
<dbReference type="RefSeq" id="WP_071862760.1">
    <property type="nucleotide sequence ID" value="NZ_CAURXW010000024.1"/>
</dbReference>
<name>A0A1L8SSR8_9ENTE</name>
<accession>A0A1L8SSR8</accession>
<keyword evidence="2" id="KW-1185">Reference proteome</keyword>
<dbReference type="Proteomes" id="UP000183700">
    <property type="component" value="Unassembled WGS sequence"/>
</dbReference>
<dbReference type="AlphaFoldDB" id="A0A1L8SSR8"/>